<dbReference type="AlphaFoldDB" id="A0A210RZ08"/>
<feature type="domain" description="Fucosyltransferase C-terminal" evidence="4">
    <location>
        <begin position="226"/>
        <end position="306"/>
    </location>
</feature>
<sequence length="342" mass="39864">MLYANYYQSDRVKNASFEEVDRHHTYNPTWTNRLLKAEFLKRGIELNNPDVNEGFDIVFSIFHDGQIISLDNNISGPKYLIATENPLICPLNQNQDYLKTFNGIFTWNTNFSQLPNVNHIFIPNQIRNPESPSFDDRPIFSCIINANKSFPPGLTNDLYKERIEVIRWYEKNARDHFSLYGLGWGKPSPAFTQATRIQRRLKRLATQAFGYKPFPSYAGEIADKEVIYRKTKFAYCYENVANLPDYISEKIFDCFFGGCIPIYWGSNTICNHVPSACFIDRRNFKNTEEVHRYLLSIDANEYKKYQDNIHQFLLSPQAMKFDTSTYVSTIINKILKDLSDGH</sequence>
<dbReference type="GO" id="GO:0046920">
    <property type="term" value="F:alpha-(1-&gt;3)-fucosyltransferase activity"/>
    <property type="evidence" value="ECO:0007669"/>
    <property type="project" value="TreeGrafter"/>
</dbReference>
<keyword evidence="3" id="KW-0808">Transferase</keyword>
<proteinExistence type="inferred from homology"/>
<organism evidence="5 6">
    <name type="scientific">Polynucleobacter hirudinilacicola</name>
    <dbReference type="NCBI Taxonomy" id="1743166"/>
    <lineage>
        <taxon>Bacteria</taxon>
        <taxon>Pseudomonadati</taxon>
        <taxon>Pseudomonadota</taxon>
        <taxon>Betaproteobacteria</taxon>
        <taxon>Burkholderiales</taxon>
        <taxon>Burkholderiaceae</taxon>
        <taxon>Polynucleobacter</taxon>
    </lineage>
</organism>
<comment type="similarity">
    <text evidence="1">Belongs to the glycosyltransferase 10 family.</text>
</comment>
<protein>
    <recommendedName>
        <fullName evidence="4">Fucosyltransferase C-terminal domain-containing protein</fullName>
    </recommendedName>
</protein>
<dbReference type="PANTHER" id="PTHR11929">
    <property type="entry name" value="ALPHA- 1,3 -FUCOSYLTRANSFERASE"/>
    <property type="match status" value="1"/>
</dbReference>
<dbReference type="OrthoDB" id="9791032at2"/>
<evidence type="ECO:0000256" key="2">
    <source>
        <dbReference type="ARBA" id="ARBA00022676"/>
    </source>
</evidence>
<dbReference type="PANTHER" id="PTHR11929:SF194">
    <property type="entry name" value="ALPHA-(1,3)-FUCOSYLTRANSFERASE 10"/>
    <property type="match status" value="1"/>
</dbReference>
<dbReference type="EMBL" id="NAIA01000002">
    <property type="protein sequence ID" value="OWF66157.1"/>
    <property type="molecule type" value="Genomic_DNA"/>
</dbReference>
<dbReference type="RefSeq" id="WP_087908956.1">
    <property type="nucleotide sequence ID" value="NZ_NAIA01000002.1"/>
</dbReference>
<evidence type="ECO:0000256" key="3">
    <source>
        <dbReference type="ARBA" id="ARBA00022679"/>
    </source>
</evidence>
<evidence type="ECO:0000313" key="6">
    <source>
        <dbReference type="Proteomes" id="UP000196880"/>
    </source>
</evidence>
<comment type="caution">
    <text evidence="5">The sequence shown here is derived from an EMBL/GenBank/DDBJ whole genome shotgun (WGS) entry which is preliminary data.</text>
</comment>
<dbReference type="Proteomes" id="UP000196880">
    <property type="component" value="Unassembled WGS sequence"/>
</dbReference>
<name>A0A210RZ08_9BURK</name>
<dbReference type="InterPro" id="IPR038577">
    <property type="entry name" value="GT10-like_C_sf"/>
</dbReference>
<dbReference type="Pfam" id="PF00852">
    <property type="entry name" value="Glyco_transf_10"/>
    <property type="match status" value="1"/>
</dbReference>
<dbReference type="InterPro" id="IPR055270">
    <property type="entry name" value="Glyco_tran_10_C"/>
</dbReference>
<gene>
    <name evidence="5" type="ORF">B6A14_02870</name>
</gene>
<dbReference type="SUPFAM" id="SSF53756">
    <property type="entry name" value="UDP-Glycosyltransferase/glycogen phosphorylase"/>
    <property type="match status" value="1"/>
</dbReference>
<evidence type="ECO:0000259" key="4">
    <source>
        <dbReference type="Pfam" id="PF00852"/>
    </source>
</evidence>
<dbReference type="InterPro" id="IPR001503">
    <property type="entry name" value="Glyco_trans_10"/>
</dbReference>
<keyword evidence="2" id="KW-0328">Glycosyltransferase</keyword>
<reference evidence="5 6" key="1">
    <citation type="submission" date="2017-03" db="EMBL/GenBank/DDBJ databases">
        <title>New species Polynucleobacter sp. MWH-EgelM1-30-B4.</title>
        <authorList>
            <person name="Hahn M.W."/>
        </authorList>
    </citation>
    <scope>NUCLEOTIDE SEQUENCE [LARGE SCALE GENOMIC DNA]</scope>
    <source>
        <strain evidence="5 6">MWH-EgelM1-30-B4</strain>
    </source>
</reference>
<accession>A0A210RZ08</accession>
<keyword evidence="6" id="KW-1185">Reference proteome</keyword>
<dbReference type="Gene3D" id="3.40.50.11660">
    <property type="entry name" value="Glycosyl transferase family 10, C-terminal domain"/>
    <property type="match status" value="1"/>
</dbReference>
<dbReference type="GO" id="GO:0016020">
    <property type="term" value="C:membrane"/>
    <property type="evidence" value="ECO:0007669"/>
    <property type="project" value="InterPro"/>
</dbReference>
<evidence type="ECO:0000313" key="5">
    <source>
        <dbReference type="EMBL" id="OWF66157.1"/>
    </source>
</evidence>
<evidence type="ECO:0000256" key="1">
    <source>
        <dbReference type="ARBA" id="ARBA00008919"/>
    </source>
</evidence>